<dbReference type="InterPro" id="IPR001752">
    <property type="entry name" value="Kinesin_motor_dom"/>
</dbReference>
<evidence type="ECO:0000256" key="1">
    <source>
        <dbReference type="ARBA" id="ARBA00018237"/>
    </source>
</evidence>
<reference evidence="14" key="1">
    <citation type="journal article" date="2017" name="Plant J.">
        <title>The pomegranate (Punica granatum L.) genome and the genomics of punicalagin biosynthesis.</title>
        <authorList>
            <person name="Qin G."/>
            <person name="Xu C."/>
            <person name="Ming R."/>
            <person name="Tang H."/>
            <person name="Guyot R."/>
            <person name="Kramer E.M."/>
            <person name="Hu Y."/>
            <person name="Yi X."/>
            <person name="Qi Y."/>
            <person name="Xu X."/>
            <person name="Gao Z."/>
            <person name="Pan H."/>
            <person name="Jian J."/>
            <person name="Tian Y."/>
            <person name="Yue Z."/>
            <person name="Xu Y."/>
        </authorList>
    </citation>
    <scope>NUCLEOTIDE SEQUENCE [LARGE SCALE GENOMIC DNA]</scope>
    <source>
        <strain evidence="14">cv. Dabenzi</strain>
    </source>
</reference>
<evidence type="ECO:0000313" key="15">
    <source>
        <dbReference type="Proteomes" id="UP000233551"/>
    </source>
</evidence>
<dbReference type="GO" id="GO:0003677">
    <property type="term" value="F:DNA binding"/>
    <property type="evidence" value="ECO:0007669"/>
    <property type="project" value="InterPro"/>
</dbReference>
<dbReference type="PRINTS" id="PR00380">
    <property type="entry name" value="KINESINHEAVY"/>
</dbReference>
<evidence type="ECO:0000256" key="8">
    <source>
        <dbReference type="ARBA" id="ARBA00061615"/>
    </source>
</evidence>
<keyword evidence="6 9" id="KW-0505">Motor protein</keyword>
<dbReference type="PANTHER" id="PTHR47969">
    <property type="entry name" value="CHROMOSOME-ASSOCIATED KINESIN KIF4A-RELATED"/>
    <property type="match status" value="1"/>
</dbReference>
<evidence type="ECO:0000256" key="4">
    <source>
        <dbReference type="ARBA" id="ARBA00022701"/>
    </source>
</evidence>
<dbReference type="GeneID" id="116195317"/>
<evidence type="ECO:0000313" key="14">
    <source>
        <dbReference type="Proteomes" id="UP000197138"/>
    </source>
</evidence>
<dbReference type="Proteomes" id="UP000197138">
    <property type="component" value="Unassembled WGS sequence"/>
</dbReference>
<keyword evidence="2" id="KW-1017">Isopeptide bond</keyword>
<dbReference type="Pfam" id="PF00225">
    <property type="entry name" value="Kinesin"/>
    <property type="match status" value="1"/>
</dbReference>
<evidence type="ECO:0000256" key="5">
    <source>
        <dbReference type="ARBA" id="ARBA00023054"/>
    </source>
</evidence>
<comment type="similarity">
    <text evidence="8">Belongs to the TRAFAC class myosin-kinesin ATPase superfamily. Kinesin family. KIN-10 subfamily.</text>
</comment>
<keyword evidence="3" id="KW-0597">Phosphoprotein</keyword>
<dbReference type="GO" id="GO:0005524">
    <property type="term" value="F:ATP binding"/>
    <property type="evidence" value="ECO:0007669"/>
    <property type="project" value="UniProtKB-UniRule"/>
</dbReference>
<dbReference type="InterPro" id="IPR027640">
    <property type="entry name" value="Kinesin-like_fam"/>
</dbReference>
<dbReference type="GO" id="GO:0007052">
    <property type="term" value="P:mitotic spindle organization"/>
    <property type="evidence" value="ECO:0007669"/>
    <property type="project" value="TreeGrafter"/>
</dbReference>
<keyword evidence="5" id="KW-0175">Coiled coil</keyword>
<dbReference type="AlphaFoldDB" id="A0A218WT03"/>
<dbReference type="GO" id="GO:0008017">
    <property type="term" value="F:microtubule binding"/>
    <property type="evidence" value="ECO:0007669"/>
    <property type="project" value="InterPro"/>
</dbReference>
<dbReference type="Gene3D" id="1.10.150.280">
    <property type="entry name" value="AF1531-like domain"/>
    <property type="match status" value="1"/>
</dbReference>
<dbReference type="GO" id="GO:0006281">
    <property type="term" value="P:DNA repair"/>
    <property type="evidence" value="ECO:0007669"/>
    <property type="project" value="InterPro"/>
</dbReference>
<evidence type="ECO:0000256" key="10">
    <source>
        <dbReference type="SAM" id="MobiDB-lite"/>
    </source>
</evidence>
<organism evidence="12 14">
    <name type="scientific">Punica granatum</name>
    <name type="common">Pomegranate</name>
    <dbReference type="NCBI Taxonomy" id="22663"/>
    <lineage>
        <taxon>Eukaryota</taxon>
        <taxon>Viridiplantae</taxon>
        <taxon>Streptophyta</taxon>
        <taxon>Embryophyta</taxon>
        <taxon>Tracheophyta</taxon>
        <taxon>Spermatophyta</taxon>
        <taxon>Magnoliopsida</taxon>
        <taxon>eudicotyledons</taxon>
        <taxon>Gunneridae</taxon>
        <taxon>Pentapetalae</taxon>
        <taxon>rosids</taxon>
        <taxon>malvids</taxon>
        <taxon>Myrtales</taxon>
        <taxon>Lythraceae</taxon>
        <taxon>Punica</taxon>
    </lineage>
</organism>
<keyword evidence="4" id="KW-0493">Microtubule</keyword>
<keyword evidence="9" id="KW-0547">Nucleotide-binding</keyword>
<dbReference type="EMBL" id="PGOL01001975">
    <property type="protein sequence ID" value="PKI52070.1"/>
    <property type="molecule type" value="Genomic_DNA"/>
</dbReference>
<dbReference type="GO" id="GO:0005874">
    <property type="term" value="C:microtubule"/>
    <property type="evidence" value="ECO:0007669"/>
    <property type="project" value="UniProtKB-KW"/>
</dbReference>
<evidence type="ECO:0000256" key="7">
    <source>
        <dbReference type="ARBA" id="ARBA00045288"/>
    </source>
</evidence>
<dbReference type="SUPFAM" id="SSF52540">
    <property type="entry name" value="P-loop containing nucleoside triphosphate hydrolases"/>
    <property type="match status" value="1"/>
</dbReference>
<feature type="region of interest" description="Disordered" evidence="10">
    <location>
        <begin position="600"/>
        <end position="623"/>
    </location>
</feature>
<keyword evidence="15" id="KW-1185">Reference proteome</keyword>
<dbReference type="SMART" id="SM00129">
    <property type="entry name" value="KISc"/>
    <property type="match status" value="1"/>
</dbReference>
<accession>A0A218WT03</accession>
<dbReference type="InterPro" id="IPR036961">
    <property type="entry name" value="Kinesin_motor_dom_sf"/>
</dbReference>
<dbReference type="SUPFAM" id="SSF47781">
    <property type="entry name" value="RuvA domain 2-like"/>
    <property type="match status" value="1"/>
</dbReference>
<dbReference type="OrthoDB" id="3176171at2759"/>
<evidence type="ECO:0000313" key="13">
    <source>
        <dbReference type="EMBL" id="PKI52070.1"/>
    </source>
</evidence>
<evidence type="ECO:0000256" key="9">
    <source>
        <dbReference type="PROSITE-ProRule" id="PRU00283"/>
    </source>
</evidence>
<evidence type="ECO:0000256" key="2">
    <source>
        <dbReference type="ARBA" id="ARBA00022499"/>
    </source>
</evidence>
<name>A0A218WT03_PUNGR</name>
<reference evidence="13 15" key="3">
    <citation type="submission" date="2017-11" db="EMBL/GenBank/DDBJ databases">
        <title>De-novo sequencing of pomegranate (Punica granatum L.) genome.</title>
        <authorList>
            <person name="Akparov Z."/>
            <person name="Amiraslanov A."/>
            <person name="Hajiyeva S."/>
            <person name="Abbasov M."/>
            <person name="Kaur K."/>
            <person name="Hamwieh A."/>
            <person name="Solovyev V."/>
            <person name="Salamov A."/>
            <person name="Braich B."/>
            <person name="Kosarev P."/>
            <person name="Mahmoud A."/>
            <person name="Hajiyev E."/>
            <person name="Babayeva S."/>
            <person name="Izzatullayeva V."/>
            <person name="Mammadov A."/>
            <person name="Mammadov A."/>
            <person name="Sharifova S."/>
            <person name="Ojaghi J."/>
            <person name="Eynullazada K."/>
            <person name="Bayramov B."/>
            <person name="Abdulazimova A."/>
            <person name="Shahmuradov I."/>
        </authorList>
    </citation>
    <scope>NUCLEOTIDE SEQUENCE [LARGE SCALE GENOMIC DNA]</scope>
    <source>
        <strain evidence="13">AG2017</strain>
        <strain evidence="15">cv. AG2017</strain>
        <tissue evidence="13">Leaf</tissue>
    </source>
</reference>
<feature type="region of interest" description="Disordered" evidence="10">
    <location>
        <begin position="362"/>
        <end position="383"/>
    </location>
</feature>
<evidence type="ECO:0000256" key="3">
    <source>
        <dbReference type="ARBA" id="ARBA00022553"/>
    </source>
</evidence>
<dbReference type="PROSITE" id="PS50067">
    <property type="entry name" value="KINESIN_MOTOR_2"/>
    <property type="match status" value="1"/>
</dbReference>
<feature type="compositionally biased region" description="Polar residues" evidence="10">
    <location>
        <begin position="370"/>
        <end position="383"/>
    </location>
</feature>
<evidence type="ECO:0000259" key="11">
    <source>
        <dbReference type="PROSITE" id="PS50067"/>
    </source>
</evidence>
<feature type="domain" description="Kinesin motor" evidence="11">
    <location>
        <begin position="18"/>
        <end position="341"/>
    </location>
</feature>
<comment type="caution">
    <text evidence="12">The sequence shown here is derived from an EMBL/GenBank/DDBJ whole genome shotgun (WGS) entry which is preliminary data.</text>
</comment>
<proteinExistence type="inferred from homology"/>
<sequence>MASSDCNKENRGSHPTGLVRVVARIRGFTNRERELAKSSLTPWISIQKPKGEASDAVTLSFEDQSASQKESCQVHYCYDQDENTDMMYSREIKPLVSGIFDGRDATVVAYGAIGSGKTYTIQGSEEKPGLAILAMDEMISTAERLGISVTISLYEIYQEHAYDLLNPERPTVMVLKDVQGRIKLKGLSQAPVKSVSEFCKTYLSASSPRKAIQKHATQLSRRSHKCLIVKFVTPTNSEVSHVGKMNFVDLAGYEDPRRKRSDCTKIAENNALSKSLYALQKVVLALNANESHIPFRESKLTHMLQDSLGGVNGLIFIACLNPSFCQDSIYMASLASRTYQGIRQSIMDSTKKTKSLNRLAALSSGKPRIPQSSSASMKKQTGSRMHFLQKKVSGATVIKGKKLFDEANNSKKYMKATSTSTSCVASTMKTETPDKATSTVTVPFFETTVNTETGDEATSTVTVPSVETTVYTETGDEATSTVTVPSIEITPPLEEESSVDAAKAAAPLKEVSEHASQKSLENQVDLSSEASCTTEALSLDKEGDIMDKENTVQYIDVGGSPPLCARLREISSNLKLVDSTPTCIDLPKQGNLPCDGQISAEPKDFEPRTPPFESGKGNERPYLNTPREVSKTCYCGTKNSLVQEYLRFVNSASKEDLKGLKGIGEKRATRILEIREESPEPFKSLEDLKDIGLSAKQIKGMFAMK</sequence>
<dbReference type="SMART" id="SM00278">
    <property type="entry name" value="HhH1"/>
    <property type="match status" value="1"/>
</dbReference>
<dbReference type="EMBL" id="MTKT01003240">
    <property type="protein sequence ID" value="OWM75608.1"/>
    <property type="molecule type" value="Genomic_DNA"/>
</dbReference>
<dbReference type="GO" id="GO:0005875">
    <property type="term" value="C:microtubule associated complex"/>
    <property type="evidence" value="ECO:0007669"/>
    <property type="project" value="TreeGrafter"/>
</dbReference>
<dbReference type="FunFam" id="1.10.150.280:FF:000003">
    <property type="entry name" value="Kinesin-like protein KIN-10C"/>
    <property type="match status" value="1"/>
</dbReference>
<feature type="binding site" evidence="9">
    <location>
        <begin position="111"/>
        <end position="118"/>
    </location>
    <ligand>
        <name>ATP</name>
        <dbReference type="ChEBI" id="CHEBI:30616"/>
    </ligand>
</feature>
<dbReference type="GO" id="GO:0007018">
    <property type="term" value="P:microtubule-based movement"/>
    <property type="evidence" value="ECO:0007669"/>
    <property type="project" value="InterPro"/>
</dbReference>
<gene>
    <name evidence="12" type="ORF">CDL15_Pgr021773</name>
    <name evidence="13" type="ORF">CRG98_027486</name>
</gene>
<dbReference type="InterPro" id="IPR010994">
    <property type="entry name" value="RuvA_2-like"/>
</dbReference>
<protein>
    <recommendedName>
        <fullName evidence="1">Kinesin-like protein KIF22</fullName>
    </recommendedName>
</protein>
<dbReference type="GO" id="GO:0003777">
    <property type="term" value="F:microtubule motor activity"/>
    <property type="evidence" value="ECO:0007669"/>
    <property type="project" value="InterPro"/>
</dbReference>
<dbReference type="STRING" id="22663.A0A218WT03"/>
<dbReference type="Pfam" id="PF12836">
    <property type="entry name" value="HHH_3"/>
    <property type="match status" value="1"/>
</dbReference>
<dbReference type="GO" id="GO:0051231">
    <property type="term" value="P:spindle elongation"/>
    <property type="evidence" value="ECO:0007669"/>
    <property type="project" value="TreeGrafter"/>
</dbReference>
<reference evidence="12" key="2">
    <citation type="submission" date="2017-06" db="EMBL/GenBank/DDBJ databases">
        <title>The pomegranate genome and the genomics of punicalagin biosynthesis.</title>
        <authorList>
            <person name="Xu C."/>
        </authorList>
    </citation>
    <scope>NUCLEOTIDE SEQUENCE [LARGE SCALE GENOMIC DNA]</scope>
    <source>
        <tissue evidence="12">Fresh leaf</tissue>
    </source>
</reference>
<dbReference type="InterPro" id="IPR027417">
    <property type="entry name" value="P-loop_NTPase"/>
</dbReference>
<evidence type="ECO:0000256" key="6">
    <source>
        <dbReference type="ARBA" id="ARBA00023175"/>
    </source>
</evidence>
<dbReference type="Proteomes" id="UP000233551">
    <property type="component" value="Unassembled WGS sequence"/>
</dbReference>
<dbReference type="PANTHER" id="PTHR47969:SF9">
    <property type="entry name" value="KINESIN-LIKE PROTEIN"/>
    <property type="match status" value="1"/>
</dbReference>
<keyword evidence="9" id="KW-0067">ATP-binding</keyword>
<dbReference type="InterPro" id="IPR003583">
    <property type="entry name" value="Hlx-hairpin-Hlx_DNA-bd_motif"/>
</dbReference>
<comment type="function">
    <text evidence="7">Kinesin family member that is involved in spindle formation and the movements of chromosomes during mitosis and meiosis. Binds to microtubules and to DNA. Plays a role in congression of laterally attached chromosomes in NDC80-depleted cells.</text>
</comment>
<evidence type="ECO:0000313" key="12">
    <source>
        <dbReference type="EMBL" id="OWM75608.1"/>
    </source>
</evidence>
<dbReference type="Gene3D" id="3.40.850.10">
    <property type="entry name" value="Kinesin motor domain"/>
    <property type="match status" value="1"/>
</dbReference>